<gene>
    <name evidence="1" type="ORF">ATM17_12715</name>
</gene>
<dbReference type="EMBL" id="CP013344">
    <property type="protein sequence ID" value="AMU89898.1"/>
    <property type="molecule type" value="Genomic_DNA"/>
</dbReference>
<protein>
    <submittedName>
        <fullName evidence="1">Uncharacterized protein</fullName>
    </submittedName>
</protein>
<evidence type="ECO:0000313" key="1">
    <source>
        <dbReference type="EMBL" id="AMU89898.1"/>
    </source>
</evidence>
<dbReference type="Proteomes" id="UP000076088">
    <property type="component" value="Chromosome"/>
</dbReference>
<reference evidence="2" key="1">
    <citation type="submission" date="2015-11" db="EMBL/GenBank/DDBJ databases">
        <title>Complete genome sequence of a polyethylene-glycol degrader Sphingopyxis macrogoltabida 203N (NBRC 111659).</title>
        <authorList>
            <person name="Yoshiyuki O."/>
            <person name="Shouta N."/>
            <person name="Nagata Y."/>
            <person name="Numata M."/>
            <person name="Tsuchikane K."/>
            <person name="Hosoyama A."/>
            <person name="Yamazoe A."/>
            <person name="Tsuda M."/>
            <person name="Fujita N."/>
            <person name="Kawai F."/>
        </authorList>
    </citation>
    <scope>NUCLEOTIDE SEQUENCE [LARGE SCALE GENOMIC DNA]</scope>
    <source>
        <strain evidence="2">203N</strain>
    </source>
</reference>
<name>A0AAC9FFL9_SPHMC</name>
<evidence type="ECO:0000313" key="2">
    <source>
        <dbReference type="Proteomes" id="UP000076088"/>
    </source>
</evidence>
<keyword evidence="2" id="KW-1185">Reference proteome</keyword>
<accession>A0AAC9FFL9</accession>
<sequence>MAKEKLVRVIGPGIYGVATAENPTGEVPLGTEFSMSGDIPVGWQGRVAIVGAEPAEGAELIVNDDDDSDVGRARREVIAKAQEHIDGLKADHATAITALTARAETAETALATANEHIDGLKAQIVELLKGKEPSTDPATADEIKAAVDLLDAKNGEHWTKAGLPAVEVVAEITGKVVTREAIEAAAPDAKRPTE</sequence>
<dbReference type="AlphaFoldDB" id="A0AAC9FFL9"/>
<proteinExistence type="predicted"/>
<reference evidence="1 2" key="2">
    <citation type="journal article" date="2016" name="Genome Announc.">
        <title>Complete Genome Sequence of Sphingopyxis macrogoltabida Strain 203N (NBRC 111659), a Polyethylene Glycol Degrader.</title>
        <authorList>
            <person name="Ohtsubo Y."/>
            <person name="Nonoyama S."/>
            <person name="Nagata Y."/>
            <person name="Numata M."/>
            <person name="Tsuchikane K."/>
            <person name="Hosoyama A."/>
            <person name="Yamazoe A."/>
            <person name="Tsuda M."/>
            <person name="Fujita N."/>
            <person name="Kawai F."/>
        </authorList>
    </citation>
    <scope>NUCLEOTIDE SEQUENCE [LARGE SCALE GENOMIC DNA]</scope>
    <source>
        <strain evidence="1 2">203N</strain>
    </source>
</reference>
<dbReference type="RefSeq" id="WP_054726302.1">
    <property type="nucleotide sequence ID" value="NZ_CP009429.1"/>
</dbReference>
<organism evidence="1 2">
    <name type="scientific">Sphingopyxis macrogoltabida</name>
    <name type="common">Sphingomonas macrogoltabidus</name>
    <dbReference type="NCBI Taxonomy" id="33050"/>
    <lineage>
        <taxon>Bacteria</taxon>
        <taxon>Pseudomonadati</taxon>
        <taxon>Pseudomonadota</taxon>
        <taxon>Alphaproteobacteria</taxon>
        <taxon>Sphingomonadales</taxon>
        <taxon>Sphingomonadaceae</taxon>
        <taxon>Sphingopyxis</taxon>
    </lineage>
</organism>
<dbReference type="KEGG" id="smaz:LH19_07115"/>